<organism evidence="4 5">
    <name type="scientific">Larkinella bovis</name>
    <dbReference type="NCBI Taxonomy" id="683041"/>
    <lineage>
        <taxon>Bacteria</taxon>
        <taxon>Pseudomonadati</taxon>
        <taxon>Bacteroidota</taxon>
        <taxon>Cytophagia</taxon>
        <taxon>Cytophagales</taxon>
        <taxon>Spirosomataceae</taxon>
        <taxon>Larkinella</taxon>
    </lineage>
</organism>
<protein>
    <submittedName>
        <fullName evidence="4">Anti-sigma factor domain-containing protein</fullName>
    </submittedName>
</protein>
<proteinExistence type="predicted"/>
<comment type="caution">
    <text evidence="4">The sequence shown here is derived from an EMBL/GenBank/DDBJ whole genome shotgun (WGS) entry which is preliminary data.</text>
</comment>
<reference evidence="5" key="1">
    <citation type="journal article" date="2019" name="Int. J. Syst. Evol. Microbiol.">
        <title>The Global Catalogue of Microorganisms (GCM) 10K type strain sequencing project: providing services to taxonomists for standard genome sequencing and annotation.</title>
        <authorList>
            <consortium name="The Broad Institute Genomics Platform"/>
            <consortium name="The Broad Institute Genome Sequencing Center for Infectious Disease"/>
            <person name="Wu L."/>
            <person name="Ma J."/>
        </authorList>
    </citation>
    <scope>NUCLEOTIDE SEQUENCE [LARGE SCALE GENOMIC DNA]</scope>
    <source>
        <strain evidence="5">CCUG 55250</strain>
    </source>
</reference>
<dbReference type="EMBL" id="JBHSMA010000001">
    <property type="protein sequence ID" value="MFC5408791.1"/>
    <property type="molecule type" value="Genomic_DNA"/>
</dbReference>
<dbReference type="PANTHER" id="PTHR37461">
    <property type="entry name" value="ANTI-SIGMA-K FACTOR RSKA"/>
    <property type="match status" value="1"/>
</dbReference>
<gene>
    <name evidence="4" type="ORF">ACFPMF_05700</name>
</gene>
<evidence type="ECO:0000313" key="4">
    <source>
        <dbReference type="EMBL" id="MFC5408791.1"/>
    </source>
</evidence>
<dbReference type="Proteomes" id="UP001596106">
    <property type="component" value="Unassembled WGS sequence"/>
</dbReference>
<keyword evidence="2" id="KW-1133">Transmembrane helix</keyword>
<feature type="transmembrane region" description="Helical" evidence="2">
    <location>
        <begin position="118"/>
        <end position="138"/>
    </location>
</feature>
<keyword evidence="2" id="KW-0812">Transmembrane</keyword>
<evidence type="ECO:0000256" key="2">
    <source>
        <dbReference type="SAM" id="Phobius"/>
    </source>
</evidence>
<dbReference type="InterPro" id="IPR018764">
    <property type="entry name" value="RskA_C"/>
</dbReference>
<dbReference type="PANTHER" id="PTHR37461:SF1">
    <property type="entry name" value="ANTI-SIGMA-K FACTOR RSKA"/>
    <property type="match status" value="1"/>
</dbReference>
<keyword evidence="2" id="KW-0472">Membrane</keyword>
<evidence type="ECO:0000313" key="5">
    <source>
        <dbReference type="Proteomes" id="UP001596106"/>
    </source>
</evidence>
<dbReference type="InterPro" id="IPR051474">
    <property type="entry name" value="Anti-sigma-K/W_factor"/>
</dbReference>
<sequence length="290" mass="32443">MNTKEYIESGILEEYVLGTVSPQEKREVECLSSIYPEIRQELDKLSVALEQYAETLRRDPPSEVKARLLNELEFGGAHPETAEAPKAFLDPIDEPADAVVQPLYADDEFKNSRPTYRITWMVAASLGLIVLVFAYFLYSQLQSSQQTLSSLRTANEQLMNEVREFRARQAQSDQLLAILKEPGTRVIRLNPADSTTTNLATVYWNTSTGQVSLEIDSLSQPAETQQYQLWAIVDGKPVDAGVFELEEGVKLVHQTHKFLRVHAFAITLERRGGNPTPTLSAMVVVGNVNS</sequence>
<dbReference type="Pfam" id="PF10099">
    <property type="entry name" value="RskA_C"/>
    <property type="match status" value="1"/>
</dbReference>
<evidence type="ECO:0000259" key="3">
    <source>
        <dbReference type="Pfam" id="PF10099"/>
    </source>
</evidence>
<keyword evidence="1" id="KW-0175">Coiled coil</keyword>
<dbReference type="RefSeq" id="WP_379842012.1">
    <property type="nucleotide sequence ID" value="NZ_JBHSMA010000001.1"/>
</dbReference>
<feature type="domain" description="Anti-sigma K factor RskA C-terminal" evidence="3">
    <location>
        <begin position="123"/>
        <end position="278"/>
    </location>
</feature>
<keyword evidence="5" id="KW-1185">Reference proteome</keyword>
<name>A0ABW0I5I8_9BACT</name>
<accession>A0ABW0I5I8</accession>
<feature type="coiled-coil region" evidence="1">
    <location>
        <begin position="141"/>
        <end position="168"/>
    </location>
</feature>
<evidence type="ECO:0000256" key="1">
    <source>
        <dbReference type="SAM" id="Coils"/>
    </source>
</evidence>